<evidence type="ECO:0000313" key="3">
    <source>
        <dbReference type="Proteomes" id="UP000038647"/>
    </source>
</evidence>
<comment type="caution">
    <text evidence="2">The sequence shown here is derived from an EMBL/GenBank/DDBJ whole genome shotgun (WGS) entry which is preliminary data.</text>
</comment>
<name>A0ABM9SUD0_YERAL</name>
<dbReference type="InterPro" id="IPR012334">
    <property type="entry name" value="Pectin_lyas_fold"/>
</dbReference>
<feature type="domain" description="Bacteriophage P22 tailspike N-terminal" evidence="1">
    <location>
        <begin position="1"/>
        <end position="113"/>
    </location>
</feature>
<evidence type="ECO:0000259" key="1">
    <source>
        <dbReference type="Pfam" id="PF09008"/>
    </source>
</evidence>
<keyword evidence="3" id="KW-1185">Reference proteome</keyword>
<dbReference type="RefSeq" id="WP_049603875.1">
    <property type="nucleotide sequence ID" value="NZ_CQEH01000009.1"/>
</dbReference>
<dbReference type="InterPro" id="IPR009093">
    <property type="entry name" value="P22_tailspike_N"/>
</dbReference>
<sequence length="597" mass="64877">MPDIIPNVVIGMPSQLFTMPRKFGAVFNGKIYIGIIDTDPTIPSNQIQVYLENEDGSLVPMAQPIVINAGGFPVYNGQIAKFVTVQGHSMAVYDSFNAQQFYFPNVLKYDPDQLRQQLSQPTGATLVGYGDSNVSAALNSLEGFQGNIAAKTGFNEVGRFLNLAELRAQIPSEAGQIVYVASAYSSSHIETHAGGGFFESIDNTQAWVDDGGIVIKPATGTLVWRRINFTVYDMQFWGVKADGTTDNAEAITKATDYARATRIILEAPAGDIHTSEMVPLYNSMGIRGHGKAESTVFYKTTNNVFNYKKNGTTVLSVDALAGFVPKNWDLTDTSMDSFSEFTTLIGCMFRRYGLTADNVDSIRPYYGLFLGKAAGPVIRQCAFECAYIGCMSYVPFSGVMEMLAFSQYAGKGYCGVLFEDYRAGQVRVIGTSMDMRLVQVSGYQLGFQLSGMQYTTMTNCTAENCTPMQGETVCWAFSFTNPYSIVMNTCATEVNKGGQLRVTVQGDPSFRPSLVVNTFQAIDQQNPVVSTPIISIDNGGVVEMSVVFIGGDWAKQNLSNLASPSASGNGLKVRMIGVNGSQKSTWTITNLADVQEL</sequence>
<proteinExistence type="predicted"/>
<dbReference type="Gene3D" id="2.160.20.10">
    <property type="entry name" value="Single-stranded right-handed beta-helix, Pectin lyase-like"/>
    <property type="match status" value="1"/>
</dbReference>
<dbReference type="EMBL" id="CQEH01000009">
    <property type="protein sequence ID" value="CNL09915.1"/>
    <property type="molecule type" value="Genomic_DNA"/>
</dbReference>
<dbReference type="Gene3D" id="2.170.14.10">
    <property type="entry name" value="Phage P22 tailspike-like, N-terminal domain"/>
    <property type="match status" value="1"/>
</dbReference>
<reference evidence="2 3" key="1">
    <citation type="submission" date="2015-03" db="EMBL/GenBank/DDBJ databases">
        <authorList>
            <consortium name="Pathogen Informatics"/>
            <person name="Murphy D."/>
        </authorList>
    </citation>
    <scope>NUCLEOTIDE SEQUENCE [LARGE SCALE GENOMIC DNA]</scope>
    <source>
        <strain evidence="2 3">IP08791</strain>
    </source>
</reference>
<dbReference type="SUPFAM" id="SSF51327">
    <property type="entry name" value="Head-binding domain of phage P22 tailspike protein"/>
    <property type="match status" value="1"/>
</dbReference>
<dbReference type="SUPFAM" id="SSF51126">
    <property type="entry name" value="Pectin lyase-like"/>
    <property type="match status" value="1"/>
</dbReference>
<evidence type="ECO:0000313" key="2">
    <source>
        <dbReference type="EMBL" id="CNL09915.1"/>
    </source>
</evidence>
<dbReference type="Pfam" id="PF09008">
    <property type="entry name" value="Head_binding"/>
    <property type="match status" value="1"/>
</dbReference>
<organism evidence="2 3">
    <name type="scientific">Yersinia aldovae</name>
    <dbReference type="NCBI Taxonomy" id="29483"/>
    <lineage>
        <taxon>Bacteria</taxon>
        <taxon>Pseudomonadati</taxon>
        <taxon>Pseudomonadota</taxon>
        <taxon>Gammaproteobacteria</taxon>
        <taxon>Enterobacterales</taxon>
        <taxon>Yersiniaceae</taxon>
        <taxon>Yersinia</taxon>
    </lineage>
</organism>
<dbReference type="InterPro" id="IPR036730">
    <property type="entry name" value="P22_tailspike_N_sf"/>
</dbReference>
<protein>
    <submittedName>
        <fullName evidence="2">Head binding</fullName>
    </submittedName>
</protein>
<accession>A0ABM9SUD0</accession>
<dbReference type="Proteomes" id="UP000038647">
    <property type="component" value="Unassembled WGS sequence"/>
</dbReference>
<gene>
    <name evidence="2" type="ORF">ERS137966_02221</name>
</gene>
<dbReference type="InterPro" id="IPR011050">
    <property type="entry name" value="Pectin_lyase_fold/virulence"/>
</dbReference>